<evidence type="ECO:0000313" key="1">
    <source>
        <dbReference type="EMBL" id="KKL50599.1"/>
    </source>
</evidence>
<sequence>MTEAQRIAELHGLTLLSQKISHEHDNLLEQSGTWGDIIGKNKSMTERIKLASINGVIDRLKGKRALDPPEMVDEQPTLLLIIAEGGVLIFSHPFTEESQRDDTLFSSFLSAFTSFSSEFFVKGLDRAKFGEDFILMQSVGPFSIAICLKVRHTQLRRD</sequence>
<organism evidence="1">
    <name type="scientific">marine sediment metagenome</name>
    <dbReference type="NCBI Taxonomy" id="412755"/>
    <lineage>
        <taxon>unclassified sequences</taxon>
        <taxon>metagenomes</taxon>
        <taxon>ecological metagenomes</taxon>
    </lineage>
</organism>
<proteinExistence type="predicted"/>
<accession>A0A0F9CN43</accession>
<gene>
    <name evidence="1" type="ORF">LCGC14_2303880</name>
</gene>
<comment type="caution">
    <text evidence="1">The sequence shown here is derived from an EMBL/GenBank/DDBJ whole genome shotgun (WGS) entry which is preliminary data.</text>
</comment>
<name>A0A0F9CN43_9ZZZZ</name>
<dbReference type="AlphaFoldDB" id="A0A0F9CN43"/>
<reference evidence="1" key="1">
    <citation type="journal article" date="2015" name="Nature">
        <title>Complex archaea that bridge the gap between prokaryotes and eukaryotes.</title>
        <authorList>
            <person name="Spang A."/>
            <person name="Saw J.H."/>
            <person name="Jorgensen S.L."/>
            <person name="Zaremba-Niedzwiedzka K."/>
            <person name="Martijn J."/>
            <person name="Lind A.E."/>
            <person name="van Eijk R."/>
            <person name="Schleper C."/>
            <person name="Guy L."/>
            <person name="Ettema T.J."/>
        </authorList>
    </citation>
    <scope>NUCLEOTIDE SEQUENCE</scope>
</reference>
<dbReference type="EMBL" id="LAZR01032541">
    <property type="protein sequence ID" value="KKL50599.1"/>
    <property type="molecule type" value="Genomic_DNA"/>
</dbReference>
<protein>
    <submittedName>
        <fullName evidence="1">Uncharacterized protein</fullName>
    </submittedName>
</protein>